<proteinExistence type="predicted"/>
<dbReference type="Proteomes" id="UP001054945">
    <property type="component" value="Unassembled WGS sequence"/>
</dbReference>
<keyword evidence="3" id="KW-1185">Reference proteome</keyword>
<name>A0AAV4WDV8_CAEEX</name>
<comment type="caution">
    <text evidence="2">The sequence shown here is derived from an EMBL/GenBank/DDBJ whole genome shotgun (WGS) entry which is preliminary data.</text>
</comment>
<feature type="region of interest" description="Disordered" evidence="1">
    <location>
        <begin position="45"/>
        <end position="82"/>
    </location>
</feature>
<evidence type="ECO:0000313" key="2">
    <source>
        <dbReference type="EMBL" id="GIY79999.1"/>
    </source>
</evidence>
<organism evidence="2 3">
    <name type="scientific">Caerostris extrusa</name>
    <name type="common">Bark spider</name>
    <name type="synonym">Caerostris bankana</name>
    <dbReference type="NCBI Taxonomy" id="172846"/>
    <lineage>
        <taxon>Eukaryota</taxon>
        <taxon>Metazoa</taxon>
        <taxon>Ecdysozoa</taxon>
        <taxon>Arthropoda</taxon>
        <taxon>Chelicerata</taxon>
        <taxon>Arachnida</taxon>
        <taxon>Araneae</taxon>
        <taxon>Araneomorphae</taxon>
        <taxon>Entelegynae</taxon>
        <taxon>Araneoidea</taxon>
        <taxon>Araneidae</taxon>
        <taxon>Caerostris</taxon>
    </lineage>
</organism>
<evidence type="ECO:0000313" key="3">
    <source>
        <dbReference type="Proteomes" id="UP001054945"/>
    </source>
</evidence>
<sequence>MTTQPNYLSTRGPIKALSSINNPTIDPPDTISIPFVLARTVCNSITPNEQPPRKMNPRVNNNDPSRNPKKSGYGSIHGKAKTHSAELNRMNIVWEKYRIVPSKECFKFPQTKPGGVALTMFFPFYKRSFLSAFVTTDSF</sequence>
<protein>
    <submittedName>
        <fullName evidence="2">Uncharacterized protein</fullName>
    </submittedName>
</protein>
<gene>
    <name evidence="2" type="ORF">CEXT_385761</name>
</gene>
<dbReference type="EMBL" id="BPLR01015952">
    <property type="protein sequence ID" value="GIY79999.1"/>
    <property type="molecule type" value="Genomic_DNA"/>
</dbReference>
<reference evidence="2 3" key="1">
    <citation type="submission" date="2021-06" db="EMBL/GenBank/DDBJ databases">
        <title>Caerostris extrusa draft genome.</title>
        <authorList>
            <person name="Kono N."/>
            <person name="Arakawa K."/>
        </authorList>
    </citation>
    <scope>NUCLEOTIDE SEQUENCE [LARGE SCALE GENOMIC DNA]</scope>
</reference>
<evidence type="ECO:0000256" key="1">
    <source>
        <dbReference type="SAM" id="MobiDB-lite"/>
    </source>
</evidence>
<accession>A0AAV4WDV8</accession>
<dbReference type="AlphaFoldDB" id="A0AAV4WDV8"/>